<organism evidence="4 5">
    <name type="scientific">Thalassiosira oceanica</name>
    <name type="common">Marine diatom</name>
    <dbReference type="NCBI Taxonomy" id="159749"/>
    <lineage>
        <taxon>Eukaryota</taxon>
        <taxon>Sar</taxon>
        <taxon>Stramenopiles</taxon>
        <taxon>Ochrophyta</taxon>
        <taxon>Bacillariophyta</taxon>
        <taxon>Coscinodiscophyceae</taxon>
        <taxon>Thalassiosirophycidae</taxon>
        <taxon>Thalassiosirales</taxon>
        <taxon>Thalassiosiraceae</taxon>
        <taxon>Thalassiosira</taxon>
    </lineage>
</organism>
<feature type="coiled-coil region" evidence="1">
    <location>
        <begin position="2761"/>
        <end position="2802"/>
    </location>
</feature>
<dbReference type="InterPro" id="IPR003609">
    <property type="entry name" value="Pan_app"/>
</dbReference>
<evidence type="ECO:0000259" key="3">
    <source>
        <dbReference type="PROSITE" id="PS50948"/>
    </source>
</evidence>
<keyword evidence="1" id="KW-0175">Coiled coil</keyword>
<feature type="region of interest" description="Disordered" evidence="2">
    <location>
        <begin position="45"/>
        <end position="147"/>
    </location>
</feature>
<dbReference type="Pfam" id="PF00024">
    <property type="entry name" value="PAN_1"/>
    <property type="match status" value="1"/>
</dbReference>
<feature type="compositionally biased region" description="Basic and acidic residues" evidence="2">
    <location>
        <begin position="57"/>
        <end position="68"/>
    </location>
</feature>
<dbReference type="InterPro" id="IPR011448">
    <property type="entry name" value="DUF1554"/>
</dbReference>
<gene>
    <name evidence="4" type="ORF">THAOC_36055</name>
</gene>
<comment type="caution">
    <text evidence="4">The sequence shown here is derived from an EMBL/GenBank/DDBJ whole genome shotgun (WGS) entry which is preliminary data.</text>
</comment>
<name>K0R003_THAOC</name>
<feature type="compositionally biased region" description="Basic residues" evidence="2">
    <location>
        <begin position="489"/>
        <end position="511"/>
    </location>
</feature>
<dbReference type="Pfam" id="PF14295">
    <property type="entry name" value="PAN_4"/>
    <property type="match status" value="1"/>
</dbReference>
<dbReference type="InterPro" id="IPR016186">
    <property type="entry name" value="C-type_lectin-like/link_sf"/>
</dbReference>
<evidence type="ECO:0000256" key="1">
    <source>
        <dbReference type="SAM" id="Coils"/>
    </source>
</evidence>
<feature type="region of interest" description="Disordered" evidence="2">
    <location>
        <begin position="487"/>
        <end position="521"/>
    </location>
</feature>
<dbReference type="Pfam" id="PF07588">
    <property type="entry name" value="DUF1554"/>
    <property type="match status" value="1"/>
</dbReference>
<sequence length="2833" mass="312455">RRGRHGGGGGEAIECLDDPRLDDGTPSPAHSLELWAVAFLRPHHRASRGGDAAPSTRSEDLSDGRASEVTEGGLSDGPNRRVYQKLAEKPPRARPKRPSRPTQLGQTHGRDNWDGANEPKRDCKGEPAWQTGELASDKPLPPNRFTQAQPCVAPEQTFMEVGKEKNLVTKLARKKLQFQQAEQAVALVEPREGGRRREEGDAAATTPTQARPGVMGQHRAAAHEGTDLLLSRACTVMPLLNACHAFNLALLLICEGRTHVIGLIMSGLGSSDFCRRMVTLSVLAGVGLFSQSQSATYSLSQVVAWQQTNKPLEFEKGVAVSAPCKGSSEASSLVTQEDNFGQVFHDGAKRLTSIAQKQLRGYKQHEDPVDTLTQVTDVFISEIEHMKAARKLFESSSDEKLLPTLISSYINDVGRAANEIAGAPGMESDSQALDDIPSEVGGDAVAEYLNTAAESTELSSTLFENVAVKKMERAVETLTDIRDMLASRQKQHPRRLARRTGLHQKKQRRAKVGTQGASHQVRALGRDKSGGRKLQNQQADQCFSCDVTDIPCNCQILQDCAKQLSWYDVAVLTLGGWIDTDSESETYGDLLSESMDDINVFDARYDLGPKMDRIMALAETATENMDENKCNDLLSELHTACSEESCVNPNIHSFQLSVDEVCQAVDTPAKFRIAPMGGFYDFRSFAFAGRGKPVQKQGDRVVFVTSQGYNGNLGGLQGADAKCQNHANQAGLGGVFKAWLSTQDNSVASRFDRLFDSVRYIRPDGTLILSSWEWLTGSNIQRRIDMDELGNHIGGTSTQVWTGTDSDGSSWSFQNLERFCNSWSSNSNTLYGRVGVIGLDNGGAWSGWSLSRCNEEQRLYCFQQVSINSTGSDVLEPHSKHHLTSLYQEPIQLKSSLEKKHAVRCCRDHKPEVTDVWYPSPVGAPSCSVTTTQIQMWTGDRDETEYQAPNGYTKYPGRKCEGLATVVEEIEPVDLTDCADLCDEDSECISFQFSTGGICQFFSGTESSTCNHYHNTFPGDATDWYFKHYYIVPTGYEQHSANYGCEIPADDDPWKFQDIPTVQECANLCSMNDECVSFAYSCSGPGCSYDFGYNRCWLSRTCSDLLHTNFQSGTHTFNWFKKKDEFQQDETECLFMPFKEAKEFCRESGGRLCTKNELENGCASFMGCGFDKTFVWSQSEASPEVCEGQSPQKATSYASCDNFVSAMETLYAEKPSDFLSDNPLRIDSNVASGPNFVNVQFPTHFNWVVDAEHHGMAAIDRDVPFLYHYEQDLSVKSFSGGCLDFNGAHYQFIGKDDVFDSAVDDPFQACWDYCGMDAPLPGLVGMTAAVGGNPEGRCNCLHEQGMVPDSSLFPGSSSNTARTGTGTVTEGDGNTNWLCYSVEGLFCGAQLGPPTTLAQACDDSMDFLLGSSVSIGMLTSTAKAVQGKSMLPSTCLIDLNQETNQGTDFDPSLSIGPRWHDWYSSLNDNPLLDFVQTWQSDYAVTKDTRDEPGWLGSYLNVSDEDPHYSPRIQGPIYCKDSSGNRLSLCQGSWLDNPTNPFDHTSLYKGSVLVAPDTLQQAVVGDGMGSTPVVVGRTFTIQGSDTISTVWNQGQNMHYVFAEASGNLDVRIKVHSFQSSNINARAGIVIRTDLTTMSRHYSALIEGITGSQQGRYIMRWGTTQTDNNNPSLSGEFWLRVTKTGNSFRAFYSEDDGVNWPTIGQTRGVDLQTNGFHVGIAVSSGSPDEIATLDASEFTIIQDNNIIVYESFCDFSSCQDDWLGMTSNPFAQGHGCHDFFYDCVEEDPVLYQCQVFWDVCRDHLNSNVPEWATSISVDQNGIMEKQYCNGDRELTCDLDWLVKNPYSPDPDASDKSWVLYGGQNSFKTAPTRTGVGLKNRSDRFQIGCCRSSASFPLEQISVGSASGSAAFDGDTFTISGSHIIAVTFNGGQEMHYAYYETSGNVDVKLKVLNFQSANDGARAGLIVRGNLDVHATHFAALVEGATGNQRGRYSYLEGNTLDDPYDTPSLSGEFWLRITKVDDTFEAFYSTDEDAESWSRLGYTRVVTFPSSTFFVGIGVSSQSTTGLATLTASQFTITSGSTTAVYEEGHWIDTQSASCVDPSLQVLKLEDDIIFDFDVECPSPHTFDEAGLHCSSKGGRLCTYEEVASDCVKDTGCGINSELIWTSTSSDTNLPCYEFAENCRQDLNSSFPEYVHPPKYCKLEGETSIYGDPALSCLEDWIDSEDTLSDTHGMECKNRGEWFMGMSEEVCHNAGGQWFRSPCISLYVCIENRPRQGDPAFNQKFEDFVLDNDIDIYDYTNEEHCETTRAALGYDNDHPNDHDVCNTFNELLCDPFFNDLEFLANVGGGPVKFEQVTYVPIEYPPDAPLFFDRLPPEQDVIRTAVYEEDVGSVISLETAHFYLKEVVIDTWDLFDAMRDQMNAACNKKKDACDAIDTKINALEFKNGLAITKCRMLNAVVAGASLPAESTCLKIANTFFLAILNPLYASKIGCDVSSALFCHVVGDTAKYIAYGLYFGAKIAAKALDIAVYHATYNAAMDEVNFEYTKATHDNVAVQFEWNKKALETVNKNLLEQHIQMRSELQDRHQDVANDVNQCEPHVSNYLGIKIFEALEADTDRLSALCSRLLGVGSSGSRRLEQADPPFNLNVRWSDNSFVSKMEKRDLVTSEKEKYILSELGTIQSALGIVSSSSIKATSTDAPNGAESVSLSRSKGGKLVGFGTDNLFNDEMSTASNGAGEPMDYNPRAKSKLEVMEADIQTVKAKVESKFDIMENKFDIMENKFDIMENKFGTMERKIDALEEMMAQIIVQNKKLLSLASVTSIVETESVEEPPL</sequence>
<evidence type="ECO:0000313" key="4">
    <source>
        <dbReference type="EMBL" id="EJK45333.1"/>
    </source>
</evidence>
<dbReference type="Gene3D" id="3.10.100.10">
    <property type="entry name" value="Mannose-Binding Protein A, subunit A"/>
    <property type="match status" value="1"/>
</dbReference>
<feature type="non-terminal residue" evidence="4">
    <location>
        <position position="1"/>
    </location>
</feature>
<dbReference type="InterPro" id="IPR016187">
    <property type="entry name" value="CTDL_fold"/>
</dbReference>
<dbReference type="InterPro" id="IPR013320">
    <property type="entry name" value="ConA-like_dom_sf"/>
</dbReference>
<feature type="domain" description="Apple" evidence="3">
    <location>
        <begin position="948"/>
        <end position="1029"/>
    </location>
</feature>
<feature type="compositionally biased region" description="Gly residues" evidence="2">
    <location>
        <begin position="1"/>
        <end position="11"/>
    </location>
</feature>
<dbReference type="Gene3D" id="2.60.120.200">
    <property type="match status" value="2"/>
</dbReference>
<evidence type="ECO:0000313" key="5">
    <source>
        <dbReference type="Proteomes" id="UP000266841"/>
    </source>
</evidence>
<feature type="compositionally biased region" description="Basic and acidic residues" evidence="2">
    <location>
        <begin position="189"/>
        <end position="200"/>
    </location>
</feature>
<dbReference type="PROSITE" id="PS50948">
    <property type="entry name" value="PAN"/>
    <property type="match status" value="1"/>
</dbReference>
<dbReference type="SUPFAM" id="SSF49899">
    <property type="entry name" value="Concanavalin A-like lectins/glucanases"/>
    <property type="match status" value="1"/>
</dbReference>
<feature type="compositionally biased region" description="Basic and acidic residues" evidence="2">
    <location>
        <begin position="108"/>
        <end position="125"/>
    </location>
</feature>
<evidence type="ECO:0000256" key="2">
    <source>
        <dbReference type="SAM" id="MobiDB-lite"/>
    </source>
</evidence>
<reference evidence="4 5" key="1">
    <citation type="journal article" date="2012" name="Genome Biol.">
        <title>Genome and low-iron response of an oceanic diatom adapted to chronic iron limitation.</title>
        <authorList>
            <person name="Lommer M."/>
            <person name="Specht M."/>
            <person name="Roy A.S."/>
            <person name="Kraemer L."/>
            <person name="Andreson R."/>
            <person name="Gutowska M.A."/>
            <person name="Wolf J."/>
            <person name="Bergner S.V."/>
            <person name="Schilhabel M.B."/>
            <person name="Klostermeier U.C."/>
            <person name="Beiko R.G."/>
            <person name="Rosenstiel P."/>
            <person name="Hippler M."/>
            <person name="Laroche J."/>
        </authorList>
    </citation>
    <scope>NUCLEOTIDE SEQUENCE [LARGE SCALE GENOMIC DNA]</scope>
    <source>
        <strain evidence="4 5">CCMP1005</strain>
    </source>
</reference>
<proteinExistence type="predicted"/>
<dbReference type="OrthoDB" id="57292at2759"/>
<accession>K0R003</accession>
<protein>
    <recommendedName>
        <fullName evidence="3">Apple domain-containing protein</fullName>
    </recommendedName>
</protein>
<dbReference type="EMBL" id="AGNL01048595">
    <property type="protein sequence ID" value="EJK45333.1"/>
    <property type="molecule type" value="Genomic_DNA"/>
</dbReference>
<keyword evidence="5" id="KW-1185">Reference proteome</keyword>
<dbReference type="Proteomes" id="UP000266841">
    <property type="component" value="Unassembled WGS sequence"/>
</dbReference>
<feature type="region of interest" description="Disordered" evidence="2">
    <location>
        <begin position="1"/>
        <end position="29"/>
    </location>
</feature>
<dbReference type="SUPFAM" id="SSF56436">
    <property type="entry name" value="C-type lectin-like"/>
    <property type="match status" value="1"/>
</dbReference>
<feature type="region of interest" description="Disordered" evidence="2">
    <location>
        <begin position="189"/>
        <end position="216"/>
    </location>
</feature>